<dbReference type="AlphaFoldDB" id="A0A399RNP6"/>
<dbReference type="PANTHER" id="PTHR11108:SF1">
    <property type="entry name" value="FERROCHELATASE, MITOCHONDRIAL"/>
    <property type="match status" value="1"/>
</dbReference>
<dbReference type="RefSeq" id="WP_119452772.1">
    <property type="nucleotide sequence ID" value="NZ_QWGA01000003.1"/>
</dbReference>
<name>A0A399RNP6_9PROT</name>
<comment type="caution">
    <text evidence="12">The sequence shown here is derived from an EMBL/GenBank/DDBJ whole genome shotgun (WGS) entry which is preliminary data.</text>
</comment>
<dbReference type="EC" id="4.98.1.1" evidence="9 10"/>
<dbReference type="CDD" id="cd03411">
    <property type="entry name" value="Ferrochelatase_N"/>
    <property type="match status" value="1"/>
</dbReference>
<evidence type="ECO:0000256" key="4">
    <source>
        <dbReference type="ARBA" id="ARBA00023004"/>
    </source>
</evidence>
<dbReference type="GO" id="GO:0006783">
    <property type="term" value="P:heme biosynthetic process"/>
    <property type="evidence" value="ECO:0007669"/>
    <property type="project" value="UniProtKB-UniRule"/>
</dbReference>
<dbReference type="GO" id="GO:0046872">
    <property type="term" value="F:metal ion binding"/>
    <property type="evidence" value="ECO:0007669"/>
    <property type="project" value="UniProtKB-KW"/>
</dbReference>
<dbReference type="InterPro" id="IPR001015">
    <property type="entry name" value="Ferrochelatase"/>
</dbReference>
<dbReference type="Gene3D" id="3.40.50.1400">
    <property type="match status" value="2"/>
</dbReference>
<proteinExistence type="inferred from homology"/>
<dbReference type="Proteomes" id="UP000265845">
    <property type="component" value="Unassembled WGS sequence"/>
</dbReference>
<comment type="similarity">
    <text evidence="1 9 10">Belongs to the ferrochelatase family.</text>
</comment>
<dbReference type="PROSITE" id="PS00534">
    <property type="entry name" value="FERROCHELATASE"/>
    <property type="match status" value="1"/>
</dbReference>
<evidence type="ECO:0000256" key="8">
    <source>
        <dbReference type="ARBA" id="ARBA00024536"/>
    </source>
</evidence>
<keyword evidence="7 9" id="KW-0627">Porphyrin biosynthesis</keyword>
<evidence type="ECO:0000256" key="3">
    <source>
        <dbReference type="ARBA" id="ARBA00022723"/>
    </source>
</evidence>
<evidence type="ECO:0000256" key="6">
    <source>
        <dbReference type="ARBA" id="ARBA00023239"/>
    </source>
</evidence>
<dbReference type="PANTHER" id="PTHR11108">
    <property type="entry name" value="FERROCHELATASE"/>
    <property type="match status" value="1"/>
</dbReference>
<keyword evidence="13" id="KW-1185">Reference proteome</keyword>
<dbReference type="HAMAP" id="MF_00323">
    <property type="entry name" value="Ferrochelatase"/>
    <property type="match status" value="1"/>
</dbReference>
<comment type="pathway">
    <text evidence="9 10">Porphyrin-containing compound metabolism; protoheme biosynthesis; protoheme from protoporphyrin-IX: step 1/1.</text>
</comment>
<reference evidence="12 13" key="1">
    <citation type="submission" date="2018-08" db="EMBL/GenBank/DDBJ databases">
        <title>Henriciella mobilis sp. nov., isolated from seawater.</title>
        <authorList>
            <person name="Cheng H."/>
            <person name="Wu Y.-H."/>
            <person name="Xu X.-W."/>
            <person name="Guo L.-L."/>
        </authorList>
    </citation>
    <scope>NUCLEOTIDE SEQUENCE [LARGE SCALE GENOMIC DNA]</scope>
    <source>
        <strain evidence="12 13">CCUG67844</strain>
    </source>
</reference>
<comment type="subcellular location">
    <subcellularLocation>
        <location evidence="9 10">Cytoplasm</location>
    </subcellularLocation>
</comment>
<dbReference type="GO" id="GO:0004325">
    <property type="term" value="F:ferrochelatase activity"/>
    <property type="evidence" value="ECO:0007669"/>
    <property type="project" value="UniProtKB-UniRule"/>
</dbReference>
<dbReference type="UniPathway" id="UPA00252">
    <property type="reaction ID" value="UER00325"/>
</dbReference>
<comment type="catalytic activity">
    <reaction evidence="9 10">
        <text>heme b + 2 H(+) = protoporphyrin IX + Fe(2+)</text>
        <dbReference type="Rhea" id="RHEA:22584"/>
        <dbReference type="ChEBI" id="CHEBI:15378"/>
        <dbReference type="ChEBI" id="CHEBI:29033"/>
        <dbReference type="ChEBI" id="CHEBI:57306"/>
        <dbReference type="ChEBI" id="CHEBI:60344"/>
        <dbReference type="EC" id="4.98.1.1"/>
    </reaction>
</comment>
<accession>A0A399RNP6</accession>
<sequence length="348" mass="38661">MAETDTLLAGKPPHAPEGHPSVTQGKTGLLLVNLGTPDGTDYKSMRRYLSEFLSDRRVIEVSPLIWQPILQGPILTFRPKKSGEAYKKIWTDEGSPLLVYTKRQAGKLNARIGSERLIVDFAMTYGNPSIASKIADMKAKGCDRIAVMALYPQYSATTSASVYDRSFDALKDMRWQPAVRTAAPFHDHPAYIEALAASISEHIEGLDFEPDRVLMSYHGIPKAYFEKGDPYHCHCHKTTRLVAEKLGWADGFAMTTFQSRFGPTEWLQPYTDKTLEALPEQGVKKVVAVSPAFISDCLETLEEIAMEGRDSFMEAGGTHFSVAPCLNDSERAIDLLETLAERELAGWI</sequence>
<keyword evidence="3 9" id="KW-0479">Metal-binding</keyword>
<feature type="region of interest" description="Disordered" evidence="11">
    <location>
        <begin position="1"/>
        <end position="26"/>
    </location>
</feature>
<comment type="function">
    <text evidence="9 10">Catalyzes the ferrous insertion into protoporphyrin IX.</text>
</comment>
<evidence type="ECO:0000256" key="10">
    <source>
        <dbReference type="RuleBase" id="RU000607"/>
    </source>
</evidence>
<dbReference type="GO" id="GO:0005737">
    <property type="term" value="C:cytoplasm"/>
    <property type="evidence" value="ECO:0007669"/>
    <property type="project" value="UniProtKB-SubCell"/>
</dbReference>
<feature type="binding site" evidence="9">
    <location>
        <position position="299"/>
    </location>
    <ligand>
        <name>Fe(2+)</name>
        <dbReference type="ChEBI" id="CHEBI:29033"/>
    </ligand>
</feature>
<dbReference type="Pfam" id="PF00762">
    <property type="entry name" value="Ferrochelatase"/>
    <property type="match status" value="1"/>
</dbReference>
<dbReference type="NCBIfam" id="TIGR00109">
    <property type="entry name" value="hemH"/>
    <property type="match status" value="1"/>
</dbReference>
<keyword evidence="4 9" id="KW-0408">Iron</keyword>
<evidence type="ECO:0000256" key="7">
    <source>
        <dbReference type="ARBA" id="ARBA00023244"/>
    </source>
</evidence>
<evidence type="ECO:0000256" key="2">
    <source>
        <dbReference type="ARBA" id="ARBA00022490"/>
    </source>
</evidence>
<dbReference type="InterPro" id="IPR033659">
    <property type="entry name" value="Ferrochelatase_N"/>
</dbReference>
<dbReference type="InterPro" id="IPR019772">
    <property type="entry name" value="Ferrochelatase_AS"/>
</dbReference>
<keyword evidence="2 9" id="KW-0963">Cytoplasm</keyword>
<dbReference type="CDD" id="cd00419">
    <property type="entry name" value="Ferrochelatase_C"/>
    <property type="match status" value="1"/>
</dbReference>
<dbReference type="OrthoDB" id="9809741at2"/>
<evidence type="ECO:0000313" key="13">
    <source>
        <dbReference type="Proteomes" id="UP000265845"/>
    </source>
</evidence>
<protein>
    <recommendedName>
        <fullName evidence="9 10">Ferrochelatase</fullName>
        <ecNumber evidence="9 10">4.98.1.1</ecNumber>
    </recommendedName>
    <alternativeName>
        <fullName evidence="9">Heme synthase</fullName>
    </alternativeName>
    <alternativeName>
        <fullName evidence="9">Protoheme ferro-lyase</fullName>
    </alternativeName>
</protein>
<feature type="binding site" evidence="9">
    <location>
        <position position="218"/>
    </location>
    <ligand>
        <name>Fe(2+)</name>
        <dbReference type="ChEBI" id="CHEBI:29033"/>
    </ligand>
</feature>
<comment type="catalytic activity">
    <reaction evidence="8">
        <text>Fe-coproporphyrin III + 2 H(+) = coproporphyrin III + Fe(2+)</text>
        <dbReference type="Rhea" id="RHEA:49572"/>
        <dbReference type="ChEBI" id="CHEBI:15378"/>
        <dbReference type="ChEBI" id="CHEBI:29033"/>
        <dbReference type="ChEBI" id="CHEBI:68438"/>
        <dbReference type="ChEBI" id="CHEBI:131725"/>
        <dbReference type="EC" id="4.99.1.9"/>
    </reaction>
    <physiologicalReaction direction="right-to-left" evidence="8">
        <dbReference type="Rhea" id="RHEA:49574"/>
    </physiologicalReaction>
</comment>
<evidence type="ECO:0000256" key="1">
    <source>
        <dbReference type="ARBA" id="ARBA00007718"/>
    </source>
</evidence>
<gene>
    <name evidence="9" type="primary">hemH</name>
    <name evidence="12" type="ORF">D1222_03145</name>
</gene>
<evidence type="ECO:0000313" key="12">
    <source>
        <dbReference type="EMBL" id="RIJ31275.1"/>
    </source>
</evidence>
<dbReference type="FunFam" id="3.40.50.1400:FF:000002">
    <property type="entry name" value="Ferrochelatase"/>
    <property type="match status" value="1"/>
</dbReference>
<evidence type="ECO:0000256" key="9">
    <source>
        <dbReference type="HAMAP-Rule" id="MF_00323"/>
    </source>
</evidence>
<evidence type="ECO:0000256" key="11">
    <source>
        <dbReference type="SAM" id="MobiDB-lite"/>
    </source>
</evidence>
<keyword evidence="6 9" id="KW-0456">Lyase</keyword>
<evidence type="ECO:0000256" key="5">
    <source>
        <dbReference type="ARBA" id="ARBA00023133"/>
    </source>
</evidence>
<dbReference type="EMBL" id="QWGA01000003">
    <property type="protein sequence ID" value="RIJ31275.1"/>
    <property type="molecule type" value="Genomic_DNA"/>
</dbReference>
<dbReference type="SUPFAM" id="SSF53800">
    <property type="entry name" value="Chelatase"/>
    <property type="match status" value="1"/>
</dbReference>
<organism evidence="12 13">
    <name type="scientific">Henriciella algicola</name>
    <dbReference type="NCBI Taxonomy" id="1608422"/>
    <lineage>
        <taxon>Bacteria</taxon>
        <taxon>Pseudomonadati</taxon>
        <taxon>Pseudomonadota</taxon>
        <taxon>Alphaproteobacteria</taxon>
        <taxon>Hyphomonadales</taxon>
        <taxon>Hyphomonadaceae</taxon>
        <taxon>Henriciella</taxon>
    </lineage>
</organism>
<dbReference type="InterPro" id="IPR033644">
    <property type="entry name" value="Ferrochelatase_C"/>
</dbReference>
<keyword evidence="5 9" id="KW-0350">Heme biosynthesis</keyword>